<protein>
    <submittedName>
        <fullName evidence="1">Uncharacterized protein</fullName>
    </submittedName>
</protein>
<gene>
    <name evidence="1" type="ORF">Phpb_02193</name>
</gene>
<comment type="caution">
    <text evidence="1">The sequence shown here is derived from an EMBL/GenBank/DDBJ whole genome shotgun (WGS) entry which is preliminary data.</text>
</comment>
<dbReference type="Proteomes" id="UP000092665">
    <property type="component" value="Unassembled WGS sequence"/>
</dbReference>
<organism evidence="1 2">
    <name type="scientific">Photorhabdus namnaonensis</name>
    <dbReference type="NCBI Taxonomy" id="1851568"/>
    <lineage>
        <taxon>Bacteria</taxon>
        <taxon>Pseudomonadati</taxon>
        <taxon>Pseudomonadota</taxon>
        <taxon>Gammaproteobacteria</taxon>
        <taxon>Enterobacterales</taxon>
        <taxon>Morganellaceae</taxon>
        <taxon>Photorhabdus</taxon>
    </lineage>
</organism>
<dbReference type="AlphaFoldDB" id="A0A1B8YIE1"/>
<proteinExistence type="predicted"/>
<dbReference type="EMBL" id="LOIC01000061">
    <property type="protein sequence ID" value="OCA54845.1"/>
    <property type="molecule type" value="Genomic_DNA"/>
</dbReference>
<evidence type="ECO:0000313" key="1">
    <source>
        <dbReference type="EMBL" id="OCA54845.1"/>
    </source>
</evidence>
<reference evidence="2" key="1">
    <citation type="submission" date="2015-11" db="EMBL/GenBank/DDBJ databases">
        <authorList>
            <person name="Tobias N.J."/>
            <person name="Mishra B."/>
            <person name="Gupta D.K."/>
            <person name="Thines M."/>
            <person name="Stinear T.P."/>
            <person name="Bode H.B."/>
        </authorList>
    </citation>
    <scope>NUCLEOTIDE SEQUENCE [LARGE SCALE GENOMIC DNA]</scope>
    <source>
        <strain evidence="2">PB45.5</strain>
    </source>
</reference>
<name>A0A1B8YIE1_9GAMM</name>
<sequence length="37" mass="4346">MRLYILIDEMLEAGWQPSSNTTVPFFRGFERTVNNVL</sequence>
<accession>A0A1B8YIE1</accession>
<keyword evidence="2" id="KW-1185">Reference proteome</keyword>
<evidence type="ECO:0000313" key="2">
    <source>
        <dbReference type="Proteomes" id="UP000092665"/>
    </source>
</evidence>